<dbReference type="GO" id="GO:0016161">
    <property type="term" value="F:beta-amylase activity"/>
    <property type="evidence" value="ECO:0007669"/>
    <property type="project" value="UniProtKB-EC"/>
</dbReference>
<dbReference type="InterPro" id="IPR017853">
    <property type="entry name" value="GH"/>
</dbReference>
<evidence type="ECO:0000256" key="5">
    <source>
        <dbReference type="SAM" id="MobiDB-lite"/>
    </source>
</evidence>
<keyword evidence="4" id="KW-0326">Glycosidase</keyword>
<gene>
    <name evidence="6" type="ORF">B296_00019065</name>
</gene>
<dbReference type="EC" id="3.2.1.2" evidence="4"/>
<dbReference type="SUPFAM" id="SSF51445">
    <property type="entry name" value="(Trans)glycosidases"/>
    <property type="match status" value="1"/>
</dbReference>
<dbReference type="PANTHER" id="PTHR31352">
    <property type="entry name" value="BETA-AMYLASE 1, CHLOROPLASTIC"/>
    <property type="match status" value="1"/>
</dbReference>
<evidence type="ECO:0000256" key="4">
    <source>
        <dbReference type="RuleBase" id="RU000509"/>
    </source>
</evidence>
<organism evidence="6 7">
    <name type="scientific">Ensete ventricosum</name>
    <name type="common">Abyssinian banana</name>
    <name type="synonym">Musa ensete</name>
    <dbReference type="NCBI Taxonomy" id="4639"/>
    <lineage>
        <taxon>Eukaryota</taxon>
        <taxon>Viridiplantae</taxon>
        <taxon>Streptophyta</taxon>
        <taxon>Embryophyta</taxon>
        <taxon>Tracheophyta</taxon>
        <taxon>Spermatophyta</taxon>
        <taxon>Magnoliopsida</taxon>
        <taxon>Liliopsida</taxon>
        <taxon>Zingiberales</taxon>
        <taxon>Musaceae</taxon>
        <taxon>Ensete</taxon>
    </lineage>
</organism>
<dbReference type="AlphaFoldDB" id="A0A426XQ79"/>
<comment type="catalytic activity">
    <reaction evidence="4">
        <text>Hydrolysis of (1-&gt;4)-alpha-D-glucosidic linkages in polysaccharides so as to remove successive maltose units from the non-reducing ends of the chains.</text>
        <dbReference type="EC" id="3.2.1.2"/>
    </reaction>
</comment>
<keyword evidence="2 4" id="KW-0119">Carbohydrate metabolism</keyword>
<evidence type="ECO:0000256" key="2">
    <source>
        <dbReference type="ARBA" id="ARBA00023277"/>
    </source>
</evidence>
<keyword evidence="4" id="KW-0378">Hydrolase</keyword>
<sequence length="228" mass="24649">MAAIAAPPSSVAAFVPAACARPAPASVSVMPALRLPFRRHVSVSSRLYCSKSSSGFDESLDGSASCAGIGGTLHPALPPPTRSGRGVPVFVTLPADAVTPSGRMTRRKTMGASFMALAAAGVEGITVECWWGIVEREAPGVYDWGGYMDLVMMARRYGLKVRAIIAFHQWGTGPGDPYWERGGERLRQRDRRKRTMQSDVALHQHWHRSDAERHRSTSASTPMQMPSS</sequence>
<evidence type="ECO:0000313" key="7">
    <source>
        <dbReference type="Proteomes" id="UP000287651"/>
    </source>
</evidence>
<evidence type="ECO:0000313" key="6">
    <source>
        <dbReference type="EMBL" id="RRT41649.1"/>
    </source>
</evidence>
<dbReference type="Gene3D" id="3.20.20.80">
    <property type="entry name" value="Glycosidases"/>
    <property type="match status" value="1"/>
</dbReference>
<proteinExistence type="inferred from homology"/>
<dbReference type="EMBL" id="AMZH03018408">
    <property type="protein sequence ID" value="RRT41649.1"/>
    <property type="molecule type" value="Genomic_DNA"/>
</dbReference>
<comment type="caution">
    <text evidence="6">The sequence shown here is derived from an EMBL/GenBank/DDBJ whole genome shotgun (WGS) entry which is preliminary data.</text>
</comment>
<dbReference type="GO" id="GO:0000272">
    <property type="term" value="P:polysaccharide catabolic process"/>
    <property type="evidence" value="ECO:0007669"/>
    <property type="project" value="UniProtKB-KW"/>
</dbReference>
<feature type="region of interest" description="Disordered" evidence="5">
    <location>
        <begin position="189"/>
        <end position="228"/>
    </location>
</feature>
<comment type="similarity">
    <text evidence="1 4">Belongs to the glycosyl hydrolase 14 family.</text>
</comment>
<dbReference type="Pfam" id="PF01373">
    <property type="entry name" value="Glyco_hydro_14"/>
    <property type="match status" value="1"/>
</dbReference>
<dbReference type="Proteomes" id="UP000287651">
    <property type="component" value="Unassembled WGS sequence"/>
</dbReference>
<accession>A0A426XQ79</accession>
<reference evidence="6 7" key="1">
    <citation type="journal article" date="2014" name="Agronomy (Basel)">
        <title>A Draft Genome Sequence for Ensete ventricosum, the Drought-Tolerant Tree Against Hunger.</title>
        <authorList>
            <person name="Harrison J."/>
            <person name="Moore K.A."/>
            <person name="Paszkiewicz K."/>
            <person name="Jones T."/>
            <person name="Grant M."/>
            <person name="Ambacheew D."/>
            <person name="Muzemil S."/>
            <person name="Studholme D.J."/>
        </authorList>
    </citation>
    <scope>NUCLEOTIDE SEQUENCE [LARGE SCALE GENOMIC DNA]</scope>
</reference>
<protein>
    <recommendedName>
        <fullName evidence="4">Beta-amylase</fullName>
        <ecNumber evidence="4">3.2.1.2</ecNumber>
    </recommendedName>
</protein>
<evidence type="ECO:0000256" key="3">
    <source>
        <dbReference type="ARBA" id="ARBA00023326"/>
    </source>
</evidence>
<dbReference type="PRINTS" id="PR00750">
    <property type="entry name" value="BETAAMYLASE"/>
</dbReference>
<dbReference type="PANTHER" id="PTHR31352:SF7">
    <property type="entry name" value="BETA-AMYLASE"/>
    <property type="match status" value="1"/>
</dbReference>
<evidence type="ECO:0000256" key="1">
    <source>
        <dbReference type="ARBA" id="ARBA00005652"/>
    </source>
</evidence>
<name>A0A426XQ79_ENSVE</name>
<feature type="compositionally biased region" description="Polar residues" evidence="5">
    <location>
        <begin position="217"/>
        <end position="228"/>
    </location>
</feature>
<keyword evidence="3 4" id="KW-0624">Polysaccharide degradation</keyword>
<dbReference type="InterPro" id="IPR001554">
    <property type="entry name" value="Glyco_hydro_14"/>
</dbReference>